<dbReference type="RefSeq" id="WP_112373770.1">
    <property type="nucleotide sequence ID" value="NZ_CP069793.1"/>
</dbReference>
<dbReference type="AlphaFoldDB" id="A0A2X2IXS6"/>
<organism evidence="1 2">
    <name type="scientific">Sphingobacterium multivorum</name>
    <dbReference type="NCBI Taxonomy" id="28454"/>
    <lineage>
        <taxon>Bacteria</taxon>
        <taxon>Pseudomonadati</taxon>
        <taxon>Bacteroidota</taxon>
        <taxon>Sphingobacteriia</taxon>
        <taxon>Sphingobacteriales</taxon>
        <taxon>Sphingobacteriaceae</taxon>
        <taxon>Sphingobacterium</taxon>
    </lineage>
</organism>
<gene>
    <name evidence="1" type="ORF">NCTC11343_00613</name>
</gene>
<protein>
    <submittedName>
        <fullName evidence="1">GLPGLI family protein</fullName>
    </submittedName>
</protein>
<dbReference type="Proteomes" id="UP000251241">
    <property type="component" value="Unassembled WGS sequence"/>
</dbReference>
<sequence>MKDIKNLLVLLLFFFWGATAVGQYAYFPTQGTITYDKTMFLKNLLKRYATYAKDEDTRNSIKEMMGQIPENQVLKKKLTFSNDEVLYEHIAEEYSDVVSGLMRSGIFESGISGYQNLKSKAFNSVFELGGERVVVADSTLKIKWKITNEYREIAGYPCRRANGLVLDSIYAVAFYTDQIPVSGGPSAFNGLPGMILGLAVPELHYNMFATKVELGAVNPSSATLLKKKDKPLTRQQVYDKLKSSFGDYLGIKIYNLVMACTFL</sequence>
<evidence type="ECO:0000313" key="2">
    <source>
        <dbReference type="Proteomes" id="UP000251241"/>
    </source>
</evidence>
<name>A0A2X2IXS6_SPHMU</name>
<dbReference type="Pfam" id="PF09697">
    <property type="entry name" value="Porph_ging"/>
    <property type="match status" value="1"/>
</dbReference>
<dbReference type="GeneID" id="97178946"/>
<dbReference type="InterPro" id="IPR005901">
    <property type="entry name" value="GLPGLI"/>
</dbReference>
<dbReference type="NCBIfam" id="TIGR01200">
    <property type="entry name" value="GLPGLI"/>
    <property type="match status" value="1"/>
</dbReference>
<dbReference type="EMBL" id="UAUU01000002">
    <property type="protein sequence ID" value="SPZ84083.1"/>
    <property type="molecule type" value="Genomic_DNA"/>
</dbReference>
<accession>A0A2X2IXS6</accession>
<evidence type="ECO:0000313" key="1">
    <source>
        <dbReference type="EMBL" id="SPZ84083.1"/>
    </source>
</evidence>
<reference evidence="1 2" key="1">
    <citation type="submission" date="2018-06" db="EMBL/GenBank/DDBJ databases">
        <authorList>
            <consortium name="Pathogen Informatics"/>
            <person name="Doyle S."/>
        </authorList>
    </citation>
    <scope>NUCLEOTIDE SEQUENCE [LARGE SCALE GENOMIC DNA]</scope>
    <source>
        <strain evidence="1 2">NCTC11343</strain>
    </source>
</reference>
<proteinExistence type="predicted"/>